<feature type="transmembrane region" description="Helical" evidence="1">
    <location>
        <begin position="96"/>
        <end position="116"/>
    </location>
</feature>
<name>A0ABP9PZK6_9PSEU</name>
<dbReference type="RefSeq" id="WP_185061552.1">
    <property type="nucleotide sequence ID" value="NZ_BAABJP010000008.1"/>
</dbReference>
<keyword evidence="1" id="KW-0472">Membrane</keyword>
<evidence type="ECO:0000313" key="3">
    <source>
        <dbReference type="Proteomes" id="UP001428817"/>
    </source>
</evidence>
<evidence type="ECO:0000313" key="2">
    <source>
        <dbReference type="EMBL" id="GAA5154557.1"/>
    </source>
</evidence>
<sequence length="253" mass="26935">MSTTTPPAAPSGEAMIDEYLDLLGRRLRIDAGDVAGRDLLDESRDHLCSHREYLVDLGRPEREAAAAALADFGAPEDIVPRLRAELVRPHLRRLSAALLALGLVLGVGWTALFEFAPPVPWTQQSRPALSSLFDHGAERSAAAALLLATVSVALLVLPGHLRTLGRWRAVSQRWSARAAAASLLFGTAAGLQTFGYLIVRALISHQSLAWPAVITATLVTLAGAPIVARPLLAIAGRHLGRPVDAGRSPRARS</sequence>
<dbReference type="Proteomes" id="UP001428817">
    <property type="component" value="Unassembled WGS sequence"/>
</dbReference>
<proteinExistence type="predicted"/>
<comment type="caution">
    <text evidence="2">The sequence shown here is derived from an EMBL/GenBank/DDBJ whole genome shotgun (WGS) entry which is preliminary data.</text>
</comment>
<feature type="transmembrane region" description="Helical" evidence="1">
    <location>
        <begin position="136"/>
        <end position="157"/>
    </location>
</feature>
<keyword evidence="3" id="KW-1185">Reference proteome</keyword>
<accession>A0ABP9PZK6</accession>
<evidence type="ECO:0008006" key="4">
    <source>
        <dbReference type="Google" id="ProtNLM"/>
    </source>
</evidence>
<keyword evidence="1" id="KW-1133">Transmembrane helix</keyword>
<protein>
    <recommendedName>
        <fullName evidence="4">DUF1700 domain-containing protein</fullName>
    </recommendedName>
</protein>
<evidence type="ECO:0000256" key="1">
    <source>
        <dbReference type="SAM" id="Phobius"/>
    </source>
</evidence>
<reference evidence="3" key="1">
    <citation type="journal article" date="2019" name="Int. J. Syst. Evol. Microbiol.">
        <title>The Global Catalogue of Microorganisms (GCM) 10K type strain sequencing project: providing services to taxonomists for standard genome sequencing and annotation.</title>
        <authorList>
            <consortium name="The Broad Institute Genomics Platform"/>
            <consortium name="The Broad Institute Genome Sequencing Center for Infectious Disease"/>
            <person name="Wu L."/>
            <person name="Ma J."/>
        </authorList>
    </citation>
    <scope>NUCLEOTIDE SEQUENCE [LARGE SCALE GENOMIC DNA]</scope>
    <source>
        <strain evidence="3">JCM 18303</strain>
    </source>
</reference>
<dbReference type="EMBL" id="BAABJP010000008">
    <property type="protein sequence ID" value="GAA5154557.1"/>
    <property type="molecule type" value="Genomic_DNA"/>
</dbReference>
<keyword evidence="1" id="KW-0812">Transmembrane</keyword>
<feature type="transmembrane region" description="Helical" evidence="1">
    <location>
        <begin position="209"/>
        <end position="232"/>
    </location>
</feature>
<feature type="transmembrane region" description="Helical" evidence="1">
    <location>
        <begin position="178"/>
        <end position="203"/>
    </location>
</feature>
<organism evidence="2 3">
    <name type="scientific">Pseudonocardia eucalypti</name>
    <dbReference type="NCBI Taxonomy" id="648755"/>
    <lineage>
        <taxon>Bacteria</taxon>
        <taxon>Bacillati</taxon>
        <taxon>Actinomycetota</taxon>
        <taxon>Actinomycetes</taxon>
        <taxon>Pseudonocardiales</taxon>
        <taxon>Pseudonocardiaceae</taxon>
        <taxon>Pseudonocardia</taxon>
    </lineage>
</organism>
<gene>
    <name evidence="2" type="ORF">GCM10023321_26600</name>
</gene>